<evidence type="ECO:0000256" key="2">
    <source>
        <dbReference type="RuleBase" id="RU362097"/>
    </source>
</evidence>
<dbReference type="Pfam" id="PF02321">
    <property type="entry name" value="OEP"/>
    <property type="match status" value="2"/>
</dbReference>
<dbReference type="PANTHER" id="PTHR30203">
    <property type="entry name" value="OUTER MEMBRANE CATION EFFLUX PROTEIN"/>
    <property type="match status" value="1"/>
</dbReference>
<dbReference type="Proteomes" id="UP000192505">
    <property type="component" value="Unassembled WGS sequence"/>
</dbReference>
<gene>
    <name evidence="3" type="ORF">BWK72_01255</name>
</gene>
<evidence type="ECO:0000313" key="3">
    <source>
        <dbReference type="EMBL" id="OQW89896.1"/>
    </source>
</evidence>
<keyword evidence="2" id="KW-0812">Transmembrane</keyword>
<keyword evidence="2" id="KW-0472">Membrane</keyword>
<accession>A0A1W9KYT0</accession>
<protein>
    <submittedName>
        <fullName evidence="3">Multidrug transporter</fullName>
    </submittedName>
</protein>
<comment type="caution">
    <text evidence="3">The sequence shown here is derived from an EMBL/GenBank/DDBJ whole genome shotgun (WGS) entry which is preliminary data.</text>
</comment>
<dbReference type="Gene3D" id="2.20.200.10">
    <property type="entry name" value="Outer membrane efflux proteins (OEP)"/>
    <property type="match status" value="1"/>
</dbReference>
<dbReference type="InterPro" id="IPR003423">
    <property type="entry name" value="OMP_efflux"/>
</dbReference>
<dbReference type="AlphaFoldDB" id="A0A1W9KYT0"/>
<dbReference type="GO" id="GO:0015562">
    <property type="term" value="F:efflux transmembrane transporter activity"/>
    <property type="evidence" value="ECO:0007669"/>
    <property type="project" value="InterPro"/>
</dbReference>
<proteinExistence type="inferred from homology"/>
<comment type="similarity">
    <text evidence="1 2">Belongs to the outer membrane factor (OMF) (TC 1.B.17) family.</text>
</comment>
<evidence type="ECO:0000256" key="1">
    <source>
        <dbReference type="ARBA" id="ARBA00007613"/>
    </source>
</evidence>
<dbReference type="Gene3D" id="1.20.1600.10">
    <property type="entry name" value="Outer membrane efflux proteins (OEP)"/>
    <property type="match status" value="1"/>
</dbReference>
<dbReference type="NCBIfam" id="TIGR01845">
    <property type="entry name" value="outer_NodT"/>
    <property type="match status" value="1"/>
</dbReference>
<dbReference type="EMBL" id="MTEI01000001">
    <property type="protein sequence ID" value="OQW89896.1"/>
    <property type="molecule type" value="Genomic_DNA"/>
</dbReference>
<keyword evidence="2" id="KW-0564">Palmitate</keyword>
<keyword evidence="2" id="KW-1134">Transmembrane beta strand</keyword>
<reference evidence="3 4" key="1">
    <citation type="submission" date="2017-01" db="EMBL/GenBank/DDBJ databases">
        <title>Novel large sulfur bacteria in the metagenomes of groundwater-fed chemosynthetic microbial mats in the Lake Huron basin.</title>
        <authorList>
            <person name="Sharrar A.M."/>
            <person name="Flood B.E."/>
            <person name="Bailey J.V."/>
            <person name="Jones D.S."/>
            <person name="Biddanda B."/>
            <person name="Ruberg S.A."/>
            <person name="Marcus D.N."/>
            <person name="Dick G.J."/>
        </authorList>
    </citation>
    <scope>NUCLEOTIDE SEQUENCE [LARGE SCALE GENOMIC DNA]</scope>
    <source>
        <strain evidence="3">A7</strain>
    </source>
</reference>
<evidence type="ECO:0000313" key="4">
    <source>
        <dbReference type="Proteomes" id="UP000192505"/>
    </source>
</evidence>
<dbReference type="SUPFAM" id="SSF56954">
    <property type="entry name" value="Outer membrane efflux proteins (OEP)"/>
    <property type="match status" value="1"/>
</dbReference>
<dbReference type="PROSITE" id="PS51257">
    <property type="entry name" value="PROKAR_LIPOPROTEIN"/>
    <property type="match status" value="1"/>
</dbReference>
<comment type="subcellular location">
    <subcellularLocation>
        <location evidence="2">Cell membrane</location>
        <topology evidence="2">Lipid-anchor</topology>
    </subcellularLocation>
</comment>
<organism evidence="3 4">
    <name type="scientific">Rhodoferax ferrireducens</name>
    <dbReference type="NCBI Taxonomy" id="192843"/>
    <lineage>
        <taxon>Bacteria</taxon>
        <taxon>Pseudomonadati</taxon>
        <taxon>Pseudomonadota</taxon>
        <taxon>Betaproteobacteria</taxon>
        <taxon>Burkholderiales</taxon>
        <taxon>Comamonadaceae</taxon>
        <taxon>Rhodoferax</taxon>
    </lineage>
</organism>
<dbReference type="GO" id="GO:0005886">
    <property type="term" value="C:plasma membrane"/>
    <property type="evidence" value="ECO:0007669"/>
    <property type="project" value="UniProtKB-SubCell"/>
</dbReference>
<name>A0A1W9KYT0_9BURK</name>
<sequence length="483" mass="52221">MTKFYTTFRPLALTLPGLAVSVFVAGCSLMPTYERPVPPITAQWPDAAAVENSDKNSIQPLWNKGWKAFYADTTVQELISIALANNRDLRVSVLNIEQARAQLGLRRADQFPSVNAGLTGSRVPASDGGISSTYTGGFIFTAYELDFFGRVGSLKEQALGQYLATFEASQTARISLMSAVAQSWLTLLADEELLRTSRQTLATREESLKLVDLKLRYGAASDLEWRLAQTLLESTRVTLAQQTQKRALDENALTLLLGQSLPTAARAQLASGQLDALQFTRVPAGLPSDLLTYRPDIRQAEQLLMASNANIGAARAAFFPRITLTASAGSASSELSGLFKDGSWGWTLVPQLILPIFDAGRNQANLDAAQTGREIAVAQYEKAIQNAFREVSDALAGQATLDLQLQASQALLAAEFERARLTQLRFDNGAASQLDWLDAQRSLFSAQQALVQTRLAFLQNQIALFKSLGGGGGDSAAAQPTAR</sequence>
<dbReference type="PANTHER" id="PTHR30203:SF32">
    <property type="entry name" value="CATION EFFLUX SYSTEM PROTEIN CUSC"/>
    <property type="match status" value="1"/>
</dbReference>
<dbReference type="InterPro" id="IPR010131">
    <property type="entry name" value="MdtP/NodT-like"/>
</dbReference>
<keyword evidence="2" id="KW-0449">Lipoprotein</keyword>